<evidence type="ECO:0000256" key="9">
    <source>
        <dbReference type="ARBA" id="ARBA00023180"/>
    </source>
</evidence>
<name>A0A068VK36_COFCA</name>
<feature type="transmembrane region" description="Helical" evidence="10">
    <location>
        <begin position="273"/>
        <end position="292"/>
    </location>
</feature>
<evidence type="ECO:0000256" key="10">
    <source>
        <dbReference type="SAM" id="Phobius"/>
    </source>
</evidence>
<keyword evidence="2" id="KW-0433">Leucine-rich repeat</keyword>
<evidence type="ECO:0000256" key="2">
    <source>
        <dbReference type="ARBA" id="ARBA00022614"/>
    </source>
</evidence>
<evidence type="ECO:0000256" key="8">
    <source>
        <dbReference type="ARBA" id="ARBA00023170"/>
    </source>
</evidence>
<dbReference type="Gene3D" id="3.80.10.10">
    <property type="entry name" value="Ribonuclease Inhibitor"/>
    <property type="match status" value="3"/>
</dbReference>
<evidence type="ECO:0000256" key="3">
    <source>
        <dbReference type="ARBA" id="ARBA00022692"/>
    </source>
</evidence>
<dbReference type="InParanoid" id="A0A068VK36"/>
<evidence type="ECO:0000256" key="1">
    <source>
        <dbReference type="ARBA" id="ARBA00004479"/>
    </source>
</evidence>
<organism evidence="11 12">
    <name type="scientific">Coffea canephora</name>
    <name type="common">Robusta coffee</name>
    <dbReference type="NCBI Taxonomy" id="49390"/>
    <lineage>
        <taxon>Eukaryota</taxon>
        <taxon>Viridiplantae</taxon>
        <taxon>Streptophyta</taxon>
        <taxon>Embryophyta</taxon>
        <taxon>Tracheophyta</taxon>
        <taxon>Spermatophyta</taxon>
        <taxon>Magnoliopsida</taxon>
        <taxon>eudicotyledons</taxon>
        <taxon>Gunneridae</taxon>
        <taxon>Pentapetalae</taxon>
        <taxon>asterids</taxon>
        <taxon>lamiids</taxon>
        <taxon>Gentianales</taxon>
        <taxon>Rubiaceae</taxon>
        <taxon>Ixoroideae</taxon>
        <taxon>Gardenieae complex</taxon>
        <taxon>Bertiereae - Coffeeae clade</taxon>
        <taxon>Coffeeae</taxon>
        <taxon>Coffea</taxon>
    </lineage>
</organism>
<proteinExistence type="predicted"/>
<dbReference type="OrthoDB" id="1938319at2759"/>
<dbReference type="STRING" id="49390.A0A068VK36"/>
<dbReference type="PANTHER" id="PTHR27000">
    <property type="entry name" value="LEUCINE-RICH REPEAT RECEPTOR-LIKE PROTEIN KINASE FAMILY PROTEIN-RELATED"/>
    <property type="match status" value="1"/>
</dbReference>
<dbReference type="InterPro" id="IPR001611">
    <property type="entry name" value="Leu-rich_rpt"/>
</dbReference>
<evidence type="ECO:0000313" key="11">
    <source>
        <dbReference type="EMBL" id="CDP20954.1"/>
    </source>
</evidence>
<dbReference type="EMBL" id="HG741203">
    <property type="protein sequence ID" value="CDP20954.1"/>
    <property type="molecule type" value="Genomic_DNA"/>
</dbReference>
<dbReference type="AlphaFoldDB" id="A0A068VK36"/>
<keyword evidence="8" id="KW-0675">Receptor</keyword>
<accession>A0A068VK36</accession>
<protein>
    <submittedName>
        <fullName evidence="11">DH200=94 genomic scaffold, scaffold_2119</fullName>
    </submittedName>
</protein>
<reference evidence="12" key="1">
    <citation type="journal article" date="2014" name="Science">
        <title>The coffee genome provides insight into the convergent evolution of caffeine biosynthesis.</title>
        <authorList>
            <person name="Denoeud F."/>
            <person name="Carretero-Paulet L."/>
            <person name="Dereeper A."/>
            <person name="Droc G."/>
            <person name="Guyot R."/>
            <person name="Pietrella M."/>
            <person name="Zheng C."/>
            <person name="Alberti A."/>
            <person name="Anthony F."/>
            <person name="Aprea G."/>
            <person name="Aury J.M."/>
            <person name="Bento P."/>
            <person name="Bernard M."/>
            <person name="Bocs S."/>
            <person name="Campa C."/>
            <person name="Cenci A."/>
            <person name="Combes M.C."/>
            <person name="Crouzillat D."/>
            <person name="Da Silva C."/>
            <person name="Daddiego L."/>
            <person name="De Bellis F."/>
            <person name="Dussert S."/>
            <person name="Garsmeur O."/>
            <person name="Gayraud T."/>
            <person name="Guignon V."/>
            <person name="Jahn K."/>
            <person name="Jamilloux V."/>
            <person name="Joet T."/>
            <person name="Labadie K."/>
            <person name="Lan T."/>
            <person name="Leclercq J."/>
            <person name="Lepelley M."/>
            <person name="Leroy T."/>
            <person name="Li L.T."/>
            <person name="Librado P."/>
            <person name="Lopez L."/>
            <person name="Munoz A."/>
            <person name="Noel B."/>
            <person name="Pallavicini A."/>
            <person name="Perrotta G."/>
            <person name="Poncet V."/>
            <person name="Pot D."/>
            <person name="Priyono X."/>
            <person name="Rigoreau M."/>
            <person name="Rouard M."/>
            <person name="Rozas J."/>
            <person name="Tranchant-Dubreuil C."/>
            <person name="VanBuren R."/>
            <person name="Zhang Q."/>
            <person name="Andrade A.C."/>
            <person name="Argout X."/>
            <person name="Bertrand B."/>
            <person name="de Kochko A."/>
            <person name="Graziosi G."/>
            <person name="Henry R.J."/>
            <person name="Jayarama X."/>
            <person name="Ming R."/>
            <person name="Nagai C."/>
            <person name="Rounsley S."/>
            <person name="Sankoff D."/>
            <person name="Giuliano G."/>
            <person name="Albert V.A."/>
            <person name="Wincker P."/>
            <person name="Lashermes P."/>
        </authorList>
    </citation>
    <scope>NUCLEOTIDE SEQUENCE [LARGE SCALE GENOMIC DNA]</scope>
    <source>
        <strain evidence="12">cv. DH200-94</strain>
    </source>
</reference>
<dbReference type="SUPFAM" id="SSF52058">
    <property type="entry name" value="L domain-like"/>
    <property type="match status" value="1"/>
</dbReference>
<dbReference type="Gene3D" id="3.30.200.20">
    <property type="entry name" value="Phosphorylase Kinase, domain 1"/>
    <property type="match status" value="1"/>
</dbReference>
<keyword evidence="3 10" id="KW-0812">Transmembrane</keyword>
<dbReference type="Pfam" id="PF00560">
    <property type="entry name" value="LRR_1"/>
    <property type="match status" value="3"/>
</dbReference>
<dbReference type="PhylomeDB" id="A0A068VK36"/>
<sequence length="378" mass="41754">IIGSIPREIWNLTRLQRLYLGHNYLENNQIEGSIPRDIGNLTALKELYLGVNNLTVDCCIVPDSISNSSKLTHVEFARNRLTRPIYIVFGNLQSLECLVLFDNNLTNESSLVELSFVTALTECRYLRVISVANNRLTGVLPVSIGKLSSSIEEIYAGGCKMKGRIPKTVGNLSNLRVLDLLGFILSSNFLTGSLPSEIGLLKVATWINLSMNQFSNNIPSRIGDLANLNHLSLAYNNFEGTIPESISNMLSLESSQTPSIHKSRTKKVLQTKLLVFGVSAIIAGVALAFLFFRYVQKEKVPNGTNLFSLTAKGRISYCELLQATNGYDESNLLSFGSVYKGILANGICVAIKVFNLQLEYTFKRPENVKSYAVLGTEI</sequence>
<evidence type="ECO:0000256" key="7">
    <source>
        <dbReference type="ARBA" id="ARBA00023136"/>
    </source>
</evidence>
<keyword evidence="4" id="KW-0732">Signal</keyword>
<dbReference type="GO" id="GO:0016020">
    <property type="term" value="C:membrane"/>
    <property type="evidence" value="ECO:0007669"/>
    <property type="project" value="UniProtKB-SubCell"/>
</dbReference>
<keyword evidence="7 10" id="KW-0472">Membrane</keyword>
<comment type="subcellular location">
    <subcellularLocation>
        <location evidence="1">Membrane</location>
        <topology evidence="1">Single-pass type I membrane protein</topology>
    </subcellularLocation>
</comment>
<keyword evidence="5" id="KW-0677">Repeat</keyword>
<keyword evidence="6 10" id="KW-1133">Transmembrane helix</keyword>
<dbReference type="OMA" id="ATWINLS"/>
<dbReference type="InterPro" id="IPR032675">
    <property type="entry name" value="LRR_dom_sf"/>
</dbReference>
<keyword evidence="9" id="KW-0325">Glycoprotein</keyword>
<dbReference type="Gramene" id="CDP20954">
    <property type="protein sequence ID" value="CDP20954"/>
    <property type="gene ID" value="GSCOC_T00012628001"/>
</dbReference>
<evidence type="ECO:0000256" key="4">
    <source>
        <dbReference type="ARBA" id="ARBA00022729"/>
    </source>
</evidence>
<gene>
    <name evidence="11" type="ORF">GSCOC_T00012628001</name>
</gene>
<evidence type="ECO:0000313" key="12">
    <source>
        <dbReference type="Proteomes" id="UP000295252"/>
    </source>
</evidence>
<evidence type="ECO:0000256" key="6">
    <source>
        <dbReference type="ARBA" id="ARBA00022989"/>
    </source>
</evidence>
<evidence type="ECO:0000256" key="5">
    <source>
        <dbReference type="ARBA" id="ARBA00022737"/>
    </source>
</evidence>
<dbReference type="PANTHER" id="PTHR27000:SF775">
    <property type="entry name" value="PLANT INTRACELLULAR RAS-GROUP-RELATED LRR PROTEIN 3"/>
    <property type="match status" value="1"/>
</dbReference>
<keyword evidence="12" id="KW-1185">Reference proteome</keyword>
<feature type="non-terminal residue" evidence="11">
    <location>
        <position position="1"/>
    </location>
</feature>
<dbReference type="Proteomes" id="UP000295252">
    <property type="component" value="Unassembled WGS sequence"/>
</dbReference>